<dbReference type="Proteomes" id="UP000276506">
    <property type="component" value="Unassembled WGS sequence"/>
</dbReference>
<dbReference type="PANTHER" id="PTHR30250">
    <property type="entry name" value="PST FAMILY PREDICTED COLANIC ACID TRANSPORTER"/>
    <property type="match status" value="1"/>
</dbReference>
<name>A0A3R8VJ61_9GAMM</name>
<evidence type="ECO:0000256" key="6">
    <source>
        <dbReference type="SAM" id="Phobius"/>
    </source>
</evidence>
<evidence type="ECO:0008006" key="9">
    <source>
        <dbReference type="Google" id="ProtNLM"/>
    </source>
</evidence>
<feature type="transmembrane region" description="Helical" evidence="6">
    <location>
        <begin position="410"/>
        <end position="435"/>
    </location>
</feature>
<organism evidence="7 8">
    <name type="scientific">Stutzerimonas xanthomarina</name>
    <dbReference type="NCBI Taxonomy" id="271420"/>
    <lineage>
        <taxon>Bacteria</taxon>
        <taxon>Pseudomonadati</taxon>
        <taxon>Pseudomonadota</taxon>
        <taxon>Gammaproteobacteria</taxon>
        <taxon>Pseudomonadales</taxon>
        <taxon>Pseudomonadaceae</taxon>
        <taxon>Stutzerimonas</taxon>
    </lineage>
</organism>
<dbReference type="EMBL" id="RHQL01000002">
    <property type="protein sequence ID" value="RRV12932.1"/>
    <property type="molecule type" value="Genomic_DNA"/>
</dbReference>
<feature type="transmembrane region" description="Helical" evidence="6">
    <location>
        <begin position="45"/>
        <end position="65"/>
    </location>
</feature>
<feature type="transmembrane region" description="Helical" evidence="6">
    <location>
        <begin position="379"/>
        <end position="398"/>
    </location>
</feature>
<keyword evidence="4 6" id="KW-1133">Transmembrane helix</keyword>
<keyword evidence="5 6" id="KW-0472">Membrane</keyword>
<dbReference type="GO" id="GO:0005886">
    <property type="term" value="C:plasma membrane"/>
    <property type="evidence" value="ECO:0007669"/>
    <property type="project" value="UniProtKB-SubCell"/>
</dbReference>
<evidence type="ECO:0000256" key="5">
    <source>
        <dbReference type="ARBA" id="ARBA00023136"/>
    </source>
</evidence>
<evidence type="ECO:0000256" key="4">
    <source>
        <dbReference type="ARBA" id="ARBA00022989"/>
    </source>
</evidence>
<dbReference type="InterPro" id="IPR002797">
    <property type="entry name" value="Polysacc_synth"/>
</dbReference>
<feature type="transmembrane region" description="Helical" evidence="6">
    <location>
        <begin position="132"/>
        <end position="153"/>
    </location>
</feature>
<evidence type="ECO:0000256" key="1">
    <source>
        <dbReference type="ARBA" id="ARBA00004651"/>
    </source>
</evidence>
<feature type="transmembrane region" description="Helical" evidence="6">
    <location>
        <begin position="165"/>
        <end position="185"/>
    </location>
</feature>
<keyword evidence="2" id="KW-1003">Cell membrane</keyword>
<proteinExistence type="predicted"/>
<feature type="transmembrane region" description="Helical" evidence="6">
    <location>
        <begin position="12"/>
        <end position="33"/>
    </location>
</feature>
<accession>A0A3R8VJ61</accession>
<feature type="transmembrane region" description="Helical" evidence="6">
    <location>
        <begin position="234"/>
        <end position="252"/>
    </location>
</feature>
<feature type="transmembrane region" description="Helical" evidence="6">
    <location>
        <begin position="308"/>
        <end position="330"/>
    </location>
</feature>
<dbReference type="AlphaFoldDB" id="A0A3R8VJ61"/>
<evidence type="ECO:0000256" key="2">
    <source>
        <dbReference type="ARBA" id="ARBA00022475"/>
    </source>
</evidence>
<protein>
    <recommendedName>
        <fullName evidence="9">Polysaccharide biosynthesis protein</fullName>
    </recommendedName>
</protein>
<feature type="transmembrane region" description="Helical" evidence="6">
    <location>
        <begin position="86"/>
        <end position="112"/>
    </location>
</feature>
<gene>
    <name evidence="7" type="ORF">EGJ28_04710</name>
</gene>
<feature type="transmembrane region" description="Helical" evidence="6">
    <location>
        <begin position="191"/>
        <end position="213"/>
    </location>
</feature>
<dbReference type="RefSeq" id="WP_125876329.1">
    <property type="nucleotide sequence ID" value="NZ_RHQL01000002.1"/>
</dbReference>
<feature type="transmembrane region" description="Helical" evidence="6">
    <location>
        <begin position="350"/>
        <end position="367"/>
    </location>
</feature>
<comment type="caution">
    <text evidence="7">The sequence shown here is derived from an EMBL/GenBank/DDBJ whole genome shotgun (WGS) entry which is preliminary data.</text>
</comment>
<reference evidence="7 8" key="1">
    <citation type="submission" date="2018-10" db="EMBL/GenBank/DDBJ databases">
        <title>Transmission dynamics of multidrug resistant bacteria on intensive care unit surfaces.</title>
        <authorList>
            <person name="D'Souza A.W."/>
            <person name="Potter R.F."/>
            <person name="Wallace M."/>
            <person name="Shupe A."/>
            <person name="Patel S."/>
            <person name="Sun S."/>
            <person name="Gul D."/>
            <person name="Kwon J.H."/>
            <person name="Andleeb S."/>
            <person name="Burnham C.-A.D."/>
            <person name="Dantas G."/>
        </authorList>
    </citation>
    <scope>NUCLEOTIDE SEQUENCE [LARGE SCALE GENOMIC DNA]</scope>
    <source>
        <strain evidence="7 8">PX_177</strain>
    </source>
</reference>
<dbReference type="Pfam" id="PF01943">
    <property type="entry name" value="Polysacc_synt"/>
    <property type="match status" value="1"/>
</dbReference>
<feature type="transmembrane region" description="Helical" evidence="6">
    <location>
        <begin position="258"/>
        <end position="278"/>
    </location>
</feature>
<sequence length="444" mass="48267">MTSRVKIRLGYFKNALFGFLGFLIPTIVTFVAYRVLVAGLGETGFGVYLIATSIGGAMAFMDMGISSANIKFVAEDVSSALNGNRIASLIWTSAAFYGVIGLIMTVASFLLAPWLYEFFKLPDAWKTDSTELFTLAALQVGVLLVSNVFVGVLKAMGRFDLGAAASMLAPIFSLGGGAIGIYFEFFSLIGLVWSGVLGSLLGLTLGVLLSVKVCRRQGIKIMHSGPTVVAFKRMFQFSAILTFHTLASIFFSQIQRLLIGWSLGAASVGIFQFPYMALSKVHALLNAGSEFLYPEASANNNLLDIRKLYLKVFIGVAISALCCFGFIVVFREVIFGLWLGDDVASKVAPLVLPLSAAFFFVVLSIPAHHMLNGMGKPIWNVYYSLCNVFVYLSVLFFLNDTGLSLKDFAIAFMVSNVVVGAIFQIVIEFFVWPFWLKSASESNA</sequence>
<evidence type="ECO:0000313" key="7">
    <source>
        <dbReference type="EMBL" id="RRV12932.1"/>
    </source>
</evidence>
<dbReference type="InterPro" id="IPR050833">
    <property type="entry name" value="Poly_Biosynth_Transport"/>
</dbReference>
<keyword evidence="3 6" id="KW-0812">Transmembrane</keyword>
<dbReference type="PANTHER" id="PTHR30250:SF26">
    <property type="entry name" value="PSMA PROTEIN"/>
    <property type="match status" value="1"/>
</dbReference>
<comment type="subcellular location">
    <subcellularLocation>
        <location evidence="1">Cell membrane</location>
        <topology evidence="1">Multi-pass membrane protein</topology>
    </subcellularLocation>
</comment>
<evidence type="ECO:0000256" key="3">
    <source>
        <dbReference type="ARBA" id="ARBA00022692"/>
    </source>
</evidence>
<evidence type="ECO:0000313" key="8">
    <source>
        <dbReference type="Proteomes" id="UP000276506"/>
    </source>
</evidence>